<name>A0ABT3B0P0_9CYAN</name>
<evidence type="ECO:0000313" key="3">
    <source>
        <dbReference type="Proteomes" id="UP001526143"/>
    </source>
</evidence>
<organism evidence="2 3">
    <name type="scientific">Plectonema radiosum NIES-515</name>
    <dbReference type="NCBI Taxonomy" id="2986073"/>
    <lineage>
        <taxon>Bacteria</taxon>
        <taxon>Bacillati</taxon>
        <taxon>Cyanobacteriota</taxon>
        <taxon>Cyanophyceae</taxon>
        <taxon>Oscillatoriophycideae</taxon>
        <taxon>Oscillatoriales</taxon>
        <taxon>Microcoleaceae</taxon>
        <taxon>Plectonema</taxon>
    </lineage>
</organism>
<dbReference type="Proteomes" id="UP001526143">
    <property type="component" value="Unassembled WGS sequence"/>
</dbReference>
<protein>
    <submittedName>
        <fullName evidence="2">Methyltransferase domain-containing protein</fullName>
    </submittedName>
</protein>
<keyword evidence="2" id="KW-0808">Transferase</keyword>
<sequence length="288" mass="33382">MLKEFKFRTKTLLLKLLRGKAVSAFKKAATTPEWLDFKELERLKEQYPVKITWEKYEQDSEALFTTPDHTSANKVLSSLGQNNNTLNILELGCQHGMVSYALKLKGHNTIGIDIDSDNFSEVAKNAGVNFSQMDASNLTFEDESFDCVFSFNAFEHMDNPEEALKEAMRVVKKGGHIYLYFNPLYMSPWGLHSWLELAIPYCQMLFPPDMIRSVVEAQHLWYCNGWSCQAYRELWKKFSSQLSILKYKENVNPFHLDMIVRYPSCFKSKTDCFDDLVVDGIEVLFQKK</sequence>
<dbReference type="PANTHER" id="PTHR43591:SF110">
    <property type="entry name" value="RHODANESE DOMAIN-CONTAINING PROTEIN"/>
    <property type="match status" value="1"/>
</dbReference>
<dbReference type="GO" id="GO:0032259">
    <property type="term" value="P:methylation"/>
    <property type="evidence" value="ECO:0007669"/>
    <property type="project" value="UniProtKB-KW"/>
</dbReference>
<comment type="caution">
    <text evidence="2">The sequence shown here is derived from an EMBL/GenBank/DDBJ whole genome shotgun (WGS) entry which is preliminary data.</text>
</comment>
<dbReference type="Gene3D" id="3.40.50.150">
    <property type="entry name" value="Vaccinia Virus protein VP39"/>
    <property type="match status" value="1"/>
</dbReference>
<keyword evidence="2" id="KW-0489">Methyltransferase</keyword>
<feature type="domain" description="Methyltransferase type 11" evidence="1">
    <location>
        <begin position="89"/>
        <end position="178"/>
    </location>
</feature>
<keyword evidence="3" id="KW-1185">Reference proteome</keyword>
<proteinExistence type="predicted"/>
<gene>
    <name evidence="2" type="ORF">OGM63_15710</name>
</gene>
<accession>A0ABT3B0P0</accession>
<dbReference type="PANTHER" id="PTHR43591">
    <property type="entry name" value="METHYLTRANSFERASE"/>
    <property type="match status" value="1"/>
</dbReference>
<dbReference type="InterPro" id="IPR029063">
    <property type="entry name" value="SAM-dependent_MTases_sf"/>
</dbReference>
<evidence type="ECO:0000313" key="2">
    <source>
        <dbReference type="EMBL" id="MCV3214942.1"/>
    </source>
</evidence>
<dbReference type="EMBL" id="JAOWRF010000232">
    <property type="protein sequence ID" value="MCV3214942.1"/>
    <property type="molecule type" value="Genomic_DNA"/>
</dbReference>
<dbReference type="InterPro" id="IPR013216">
    <property type="entry name" value="Methyltransf_11"/>
</dbReference>
<dbReference type="Pfam" id="PF08241">
    <property type="entry name" value="Methyltransf_11"/>
    <property type="match status" value="1"/>
</dbReference>
<reference evidence="2 3" key="1">
    <citation type="submission" date="2022-10" db="EMBL/GenBank/DDBJ databases">
        <title>Identification of biosynthetic pathway for the production of the potent trypsin inhibitor radiosumin.</title>
        <authorList>
            <person name="Fewer D.P."/>
            <person name="Delbaje E."/>
            <person name="Ouyang X."/>
            <person name="Agostino P.D."/>
            <person name="Wahlsten M."/>
            <person name="Jokela J."/>
            <person name="Permi P."/>
            <person name="Haapaniemi E."/>
            <person name="Koistinen H."/>
        </authorList>
    </citation>
    <scope>NUCLEOTIDE SEQUENCE [LARGE SCALE GENOMIC DNA]</scope>
    <source>
        <strain evidence="2 3">NIES-515</strain>
    </source>
</reference>
<evidence type="ECO:0000259" key="1">
    <source>
        <dbReference type="Pfam" id="PF08241"/>
    </source>
</evidence>
<dbReference type="CDD" id="cd02440">
    <property type="entry name" value="AdoMet_MTases"/>
    <property type="match status" value="1"/>
</dbReference>
<dbReference type="RefSeq" id="WP_263746523.1">
    <property type="nucleotide sequence ID" value="NZ_JAOWRF010000232.1"/>
</dbReference>
<dbReference type="SUPFAM" id="SSF53335">
    <property type="entry name" value="S-adenosyl-L-methionine-dependent methyltransferases"/>
    <property type="match status" value="1"/>
</dbReference>
<dbReference type="GO" id="GO:0008168">
    <property type="term" value="F:methyltransferase activity"/>
    <property type="evidence" value="ECO:0007669"/>
    <property type="project" value="UniProtKB-KW"/>
</dbReference>